<proteinExistence type="predicted"/>
<evidence type="ECO:0000313" key="1">
    <source>
        <dbReference type="EMBL" id="ATZ17208.1"/>
    </source>
</evidence>
<dbReference type="RefSeq" id="WP_025734317.1">
    <property type="nucleotide sequence ID" value="NZ_CP024963.1"/>
</dbReference>
<dbReference type="Proteomes" id="UP000232063">
    <property type="component" value="Chromosome"/>
</dbReference>
<sequence>MSNKLDSKLLELKTKYEIALENADAFLDNDWKVGEVLNFSFQNFINEINNLIQLSKDQEMGVN</sequence>
<reference evidence="1 2" key="1">
    <citation type="submission" date="2017-11" db="EMBL/GenBank/DDBJ databases">
        <title>Genome sequence of Entomoplasma luminosum PIMN-1 (ATCC 49195).</title>
        <authorList>
            <person name="Lo W.-S."/>
            <person name="Gasparich G.E."/>
            <person name="Kuo C.-H."/>
        </authorList>
    </citation>
    <scope>NUCLEOTIDE SEQUENCE [LARGE SCALE GENOMIC DNA]</scope>
    <source>
        <strain evidence="1 2">PIMN-1</strain>
    </source>
</reference>
<dbReference type="AlphaFoldDB" id="A0A2K8NVK2"/>
<protein>
    <submittedName>
        <fullName evidence="1">Uncharacterized protein</fullName>
    </submittedName>
</protein>
<dbReference type="EMBL" id="CP024963">
    <property type="protein sequence ID" value="ATZ17208.1"/>
    <property type="molecule type" value="Genomic_DNA"/>
</dbReference>
<dbReference type="KEGG" id="elj:ELUMI_v1c04840"/>
<gene>
    <name evidence="1" type="ORF">ELUMI_v1c04840</name>
</gene>
<name>A0A2K8NVK2_9MOLU</name>
<evidence type="ECO:0000313" key="2">
    <source>
        <dbReference type="Proteomes" id="UP000232063"/>
    </source>
</evidence>
<keyword evidence="2" id="KW-1185">Reference proteome</keyword>
<accession>A0A2K8NVK2</accession>
<organism evidence="1 2">
    <name type="scientific">Williamsoniiplasma luminosum</name>
    <dbReference type="NCBI Taxonomy" id="214888"/>
    <lineage>
        <taxon>Bacteria</taxon>
        <taxon>Bacillati</taxon>
        <taxon>Mycoplasmatota</taxon>
        <taxon>Mollicutes</taxon>
        <taxon>Entomoplasmatales</taxon>
        <taxon>Williamsoniiplasma</taxon>
    </lineage>
</organism>